<evidence type="ECO:0000313" key="8">
    <source>
        <dbReference type="Proteomes" id="UP000580839"/>
    </source>
</evidence>
<feature type="domain" description="RNA polymerase sigma factor 70 region 4 type 2" evidence="6">
    <location>
        <begin position="143"/>
        <end position="193"/>
    </location>
</feature>
<comment type="similarity">
    <text evidence="1">Belongs to the sigma-70 factor family. ECF subfamily.</text>
</comment>
<dbReference type="EMBL" id="JABFRW010000209">
    <property type="protein sequence ID" value="NOT35658.1"/>
    <property type="molecule type" value="Genomic_DNA"/>
</dbReference>
<dbReference type="InterPro" id="IPR013324">
    <property type="entry name" value="RNA_pol_sigma_r3/r4-like"/>
</dbReference>
<keyword evidence="5" id="KW-0804">Transcription</keyword>
<keyword evidence="2" id="KW-0805">Transcription regulation</keyword>
<dbReference type="InterPro" id="IPR013325">
    <property type="entry name" value="RNA_pol_sigma_r2"/>
</dbReference>
<dbReference type="GO" id="GO:0006352">
    <property type="term" value="P:DNA-templated transcription initiation"/>
    <property type="evidence" value="ECO:0007669"/>
    <property type="project" value="InterPro"/>
</dbReference>
<dbReference type="GO" id="GO:0003677">
    <property type="term" value="F:DNA binding"/>
    <property type="evidence" value="ECO:0007669"/>
    <property type="project" value="UniProtKB-KW"/>
</dbReference>
<dbReference type="AlphaFoldDB" id="A0A849SIR7"/>
<protein>
    <submittedName>
        <fullName evidence="7">Sigma-70 family RNA polymerase sigma factor</fullName>
    </submittedName>
</protein>
<dbReference type="InterPro" id="IPR013249">
    <property type="entry name" value="RNA_pol_sigma70_r4_t2"/>
</dbReference>
<keyword evidence="4" id="KW-0238">DNA-binding</keyword>
<dbReference type="Gene3D" id="1.10.1740.10">
    <property type="match status" value="1"/>
</dbReference>
<dbReference type="Pfam" id="PF08281">
    <property type="entry name" value="Sigma70_r4_2"/>
    <property type="match status" value="1"/>
</dbReference>
<accession>A0A849SIR7</accession>
<dbReference type="NCBIfam" id="TIGR02937">
    <property type="entry name" value="sigma70-ECF"/>
    <property type="match status" value="1"/>
</dbReference>
<name>A0A849SIR7_UNCEI</name>
<evidence type="ECO:0000256" key="3">
    <source>
        <dbReference type="ARBA" id="ARBA00023082"/>
    </source>
</evidence>
<dbReference type="PANTHER" id="PTHR43133">
    <property type="entry name" value="RNA POLYMERASE ECF-TYPE SIGMA FACTO"/>
    <property type="match status" value="1"/>
</dbReference>
<dbReference type="InterPro" id="IPR014284">
    <property type="entry name" value="RNA_pol_sigma-70_dom"/>
</dbReference>
<sequence length="216" mass="24894">MSRDPERGLDESLLRDEARLVTGLSANDAQWVERFVRGAHRAVYAFATRLTPDPDLREEWTHVALLRILEDVREGRFVLRHPGGFWSWFRKRAYFLVLDQLRRARRDAARNEAEPDLDALPDLAPFGAGDPAREFERVELRADIERCLEGLSNSDHRRALELLLLVDLPYEEVAASLSSPLSTIKTWIRRGRISLRECLARRWRLEAGDALDATSH</sequence>
<dbReference type="InterPro" id="IPR039425">
    <property type="entry name" value="RNA_pol_sigma-70-like"/>
</dbReference>
<evidence type="ECO:0000256" key="1">
    <source>
        <dbReference type="ARBA" id="ARBA00010641"/>
    </source>
</evidence>
<dbReference type="PANTHER" id="PTHR43133:SF8">
    <property type="entry name" value="RNA POLYMERASE SIGMA FACTOR HI_1459-RELATED"/>
    <property type="match status" value="1"/>
</dbReference>
<dbReference type="Proteomes" id="UP000580839">
    <property type="component" value="Unassembled WGS sequence"/>
</dbReference>
<dbReference type="InterPro" id="IPR036388">
    <property type="entry name" value="WH-like_DNA-bd_sf"/>
</dbReference>
<dbReference type="GO" id="GO:0016987">
    <property type="term" value="F:sigma factor activity"/>
    <property type="evidence" value="ECO:0007669"/>
    <property type="project" value="UniProtKB-KW"/>
</dbReference>
<reference evidence="7 8" key="1">
    <citation type="submission" date="2020-04" db="EMBL/GenBank/DDBJ databases">
        <title>Metagenomic profiling of ammonia- and methane-oxidizing microorganisms in a Dutch drinking water treatment plant.</title>
        <authorList>
            <person name="Poghosyan L."/>
            <person name="Leucker S."/>
        </authorList>
    </citation>
    <scope>NUCLEOTIDE SEQUENCE [LARGE SCALE GENOMIC DNA]</scope>
    <source>
        <strain evidence="7">S-RSF-IL-03</strain>
    </source>
</reference>
<comment type="caution">
    <text evidence="7">The sequence shown here is derived from an EMBL/GenBank/DDBJ whole genome shotgun (WGS) entry which is preliminary data.</text>
</comment>
<dbReference type="SUPFAM" id="SSF88946">
    <property type="entry name" value="Sigma2 domain of RNA polymerase sigma factors"/>
    <property type="match status" value="1"/>
</dbReference>
<gene>
    <name evidence="7" type="ORF">HOP12_16075</name>
</gene>
<evidence type="ECO:0000256" key="4">
    <source>
        <dbReference type="ARBA" id="ARBA00023125"/>
    </source>
</evidence>
<keyword evidence="3" id="KW-0731">Sigma factor</keyword>
<evidence type="ECO:0000259" key="6">
    <source>
        <dbReference type="Pfam" id="PF08281"/>
    </source>
</evidence>
<evidence type="ECO:0000256" key="2">
    <source>
        <dbReference type="ARBA" id="ARBA00023015"/>
    </source>
</evidence>
<dbReference type="SUPFAM" id="SSF88659">
    <property type="entry name" value="Sigma3 and sigma4 domains of RNA polymerase sigma factors"/>
    <property type="match status" value="1"/>
</dbReference>
<evidence type="ECO:0000313" key="7">
    <source>
        <dbReference type="EMBL" id="NOT35658.1"/>
    </source>
</evidence>
<proteinExistence type="inferred from homology"/>
<evidence type="ECO:0000256" key="5">
    <source>
        <dbReference type="ARBA" id="ARBA00023163"/>
    </source>
</evidence>
<organism evidence="7 8">
    <name type="scientific">Eiseniibacteriota bacterium</name>
    <dbReference type="NCBI Taxonomy" id="2212470"/>
    <lineage>
        <taxon>Bacteria</taxon>
        <taxon>Candidatus Eiseniibacteriota</taxon>
    </lineage>
</organism>
<dbReference type="Gene3D" id="1.10.10.10">
    <property type="entry name" value="Winged helix-like DNA-binding domain superfamily/Winged helix DNA-binding domain"/>
    <property type="match status" value="1"/>
</dbReference>